<feature type="signal peptide" evidence="2">
    <location>
        <begin position="1"/>
        <end position="16"/>
    </location>
</feature>
<dbReference type="OrthoDB" id="8197172at2759"/>
<feature type="compositionally biased region" description="Basic and acidic residues" evidence="1">
    <location>
        <begin position="102"/>
        <end position="113"/>
    </location>
</feature>
<accession>U4KX84</accession>
<gene>
    <name evidence="4" type="ORF">PCON_05983</name>
</gene>
<feature type="domain" description="Chitin-binding type-2" evidence="3">
    <location>
        <begin position="35"/>
        <end position="97"/>
    </location>
</feature>
<organism evidence="4 5">
    <name type="scientific">Pyronema omphalodes (strain CBS 100304)</name>
    <name type="common">Pyronema confluens</name>
    <dbReference type="NCBI Taxonomy" id="1076935"/>
    <lineage>
        <taxon>Eukaryota</taxon>
        <taxon>Fungi</taxon>
        <taxon>Dikarya</taxon>
        <taxon>Ascomycota</taxon>
        <taxon>Pezizomycotina</taxon>
        <taxon>Pezizomycetes</taxon>
        <taxon>Pezizales</taxon>
        <taxon>Pyronemataceae</taxon>
        <taxon>Pyronema</taxon>
    </lineage>
</organism>
<dbReference type="InterPro" id="IPR036508">
    <property type="entry name" value="Chitin-bd_dom_sf"/>
</dbReference>
<evidence type="ECO:0000256" key="2">
    <source>
        <dbReference type="SAM" id="SignalP"/>
    </source>
</evidence>
<evidence type="ECO:0000313" key="4">
    <source>
        <dbReference type="EMBL" id="CCX06396.1"/>
    </source>
</evidence>
<dbReference type="GO" id="GO:0008061">
    <property type="term" value="F:chitin binding"/>
    <property type="evidence" value="ECO:0007669"/>
    <property type="project" value="InterPro"/>
</dbReference>
<dbReference type="Pfam" id="PF01607">
    <property type="entry name" value="CBM_14"/>
    <property type="match status" value="1"/>
</dbReference>
<dbReference type="GO" id="GO:0005576">
    <property type="term" value="C:extracellular region"/>
    <property type="evidence" value="ECO:0007669"/>
    <property type="project" value="InterPro"/>
</dbReference>
<feature type="chain" id="PRO_5004650925" description="Chitin-binding type-2 domain-containing protein" evidence="2">
    <location>
        <begin position="17"/>
        <end position="139"/>
    </location>
</feature>
<name>U4KX84_PYROM</name>
<dbReference type="PROSITE" id="PS50940">
    <property type="entry name" value="CHIT_BIND_II"/>
    <property type="match status" value="1"/>
</dbReference>
<dbReference type="EMBL" id="HF935288">
    <property type="protein sequence ID" value="CCX06396.1"/>
    <property type="molecule type" value="Genomic_DNA"/>
</dbReference>
<dbReference type="Gene3D" id="2.170.140.10">
    <property type="entry name" value="Chitin binding domain"/>
    <property type="match status" value="1"/>
</dbReference>
<keyword evidence="2" id="KW-0732">Signal</keyword>
<dbReference type="AlphaFoldDB" id="U4KX84"/>
<reference evidence="4 5" key="1">
    <citation type="journal article" date="2013" name="PLoS Genet.">
        <title>The genome and development-dependent transcriptomes of Pyronema confluens: a window into fungal evolution.</title>
        <authorList>
            <person name="Traeger S."/>
            <person name="Altegoer F."/>
            <person name="Freitag M."/>
            <person name="Gabaldon T."/>
            <person name="Kempken F."/>
            <person name="Kumar A."/>
            <person name="Marcet-Houben M."/>
            <person name="Poggeler S."/>
            <person name="Stajich J.E."/>
            <person name="Nowrousian M."/>
        </authorList>
    </citation>
    <scope>NUCLEOTIDE SEQUENCE [LARGE SCALE GENOMIC DNA]</scope>
    <source>
        <strain evidence="5">CBS 100304</strain>
        <tissue evidence="4">Vegetative mycelium</tissue>
    </source>
</reference>
<evidence type="ECO:0000259" key="3">
    <source>
        <dbReference type="PROSITE" id="PS50940"/>
    </source>
</evidence>
<feature type="region of interest" description="Disordered" evidence="1">
    <location>
        <begin position="102"/>
        <end position="121"/>
    </location>
</feature>
<evidence type="ECO:0000256" key="1">
    <source>
        <dbReference type="SAM" id="MobiDB-lite"/>
    </source>
</evidence>
<protein>
    <recommendedName>
        <fullName evidence="3">Chitin-binding type-2 domain-containing protein</fullName>
    </recommendedName>
</protein>
<dbReference type="STRING" id="1076935.U4KX84"/>
<sequence>MLFASLLASFAALVAANHPFVPYPEAPHILPAASVVSCPRMNSTTPVTFIADANSCTAFFICDKTAVPVKFVCPPGLVWRQSLSRCDIEKEGEECLRGRDVKERDTVEEKKADQAGLDQVGGLHRNQAGLDQVGGLNRD</sequence>
<dbReference type="Proteomes" id="UP000018144">
    <property type="component" value="Unassembled WGS sequence"/>
</dbReference>
<proteinExistence type="predicted"/>
<dbReference type="InterPro" id="IPR002557">
    <property type="entry name" value="Chitin-bd_dom"/>
</dbReference>
<evidence type="ECO:0000313" key="5">
    <source>
        <dbReference type="Proteomes" id="UP000018144"/>
    </source>
</evidence>
<dbReference type="SMART" id="SM00494">
    <property type="entry name" value="ChtBD2"/>
    <property type="match status" value="1"/>
</dbReference>
<keyword evidence="5" id="KW-1185">Reference proteome</keyword>
<dbReference type="SUPFAM" id="SSF57625">
    <property type="entry name" value="Invertebrate chitin-binding proteins"/>
    <property type="match status" value="1"/>
</dbReference>